<name>A0A4R4A4J9_MARGR</name>
<dbReference type="Proteomes" id="UP000295247">
    <property type="component" value="Unassembled WGS sequence"/>
</dbReference>
<reference evidence="2 3" key="1">
    <citation type="submission" date="2019-03" db="EMBL/GenBank/DDBJ databases">
        <title>Genomic Encyclopedia of Type Strains, Phase IV (KMG-IV): sequencing the most valuable type-strain genomes for metagenomic binning, comparative biology and taxonomic classification.</title>
        <authorList>
            <person name="Goeker M."/>
        </authorList>
    </citation>
    <scope>NUCLEOTIDE SEQUENCE [LARGE SCALE GENOMIC DNA]</scope>
    <source>
        <strain evidence="2 3">DSM 203</strain>
    </source>
</reference>
<accession>A0A4R4A4J9</accession>
<dbReference type="EMBL" id="SMDC01000017">
    <property type="protein sequence ID" value="TCW32692.1"/>
    <property type="molecule type" value="Genomic_DNA"/>
</dbReference>
<evidence type="ECO:0000313" key="2">
    <source>
        <dbReference type="EMBL" id="TCW32692.1"/>
    </source>
</evidence>
<protein>
    <submittedName>
        <fullName evidence="2">Uncharacterized protein</fullName>
    </submittedName>
</protein>
<dbReference type="AlphaFoldDB" id="A0A4R4A4J9"/>
<feature type="compositionally biased region" description="Pro residues" evidence="1">
    <location>
        <begin position="70"/>
        <end position="79"/>
    </location>
</feature>
<organism evidence="2 3">
    <name type="scientific">Marichromatium gracile</name>
    <name type="common">Chromatium gracile</name>
    <dbReference type="NCBI Taxonomy" id="1048"/>
    <lineage>
        <taxon>Bacteria</taxon>
        <taxon>Pseudomonadati</taxon>
        <taxon>Pseudomonadota</taxon>
        <taxon>Gammaproteobacteria</taxon>
        <taxon>Chromatiales</taxon>
        <taxon>Chromatiaceae</taxon>
        <taxon>Marichromatium</taxon>
    </lineage>
</organism>
<feature type="region of interest" description="Disordered" evidence="1">
    <location>
        <begin position="54"/>
        <end position="79"/>
    </location>
</feature>
<comment type="caution">
    <text evidence="2">The sequence shown here is derived from an EMBL/GenBank/DDBJ whole genome shotgun (WGS) entry which is preliminary data.</text>
</comment>
<proteinExistence type="predicted"/>
<evidence type="ECO:0000256" key="1">
    <source>
        <dbReference type="SAM" id="MobiDB-lite"/>
    </source>
</evidence>
<sequence>MQVRVRSYRKIRAAGSVMEIWPVGNYTEYMPKGTSQQRIEQYWQNVGSQLRWSTPGRPGTRVNLPSSPRRIPPPLTRFH</sequence>
<evidence type="ECO:0000313" key="3">
    <source>
        <dbReference type="Proteomes" id="UP000295247"/>
    </source>
</evidence>
<gene>
    <name evidence="2" type="ORF">EDC29_11758</name>
</gene>